<proteinExistence type="predicted"/>
<dbReference type="Pfam" id="PF18096">
    <property type="entry name" value="Thump_like"/>
    <property type="match status" value="1"/>
</dbReference>
<evidence type="ECO:0000259" key="2">
    <source>
        <dbReference type="Pfam" id="PF22013"/>
    </source>
</evidence>
<accession>A0A2T4DPS0</accession>
<evidence type="ECO:0000313" key="3">
    <source>
        <dbReference type="EMBL" id="PTB95797.1"/>
    </source>
</evidence>
<dbReference type="AlphaFoldDB" id="A0A2T4DPS0"/>
<organism evidence="3 4">
    <name type="scientific">Marivirga lumbricoides</name>
    <dbReference type="NCBI Taxonomy" id="1046115"/>
    <lineage>
        <taxon>Bacteria</taxon>
        <taxon>Pseudomonadati</taxon>
        <taxon>Bacteroidota</taxon>
        <taxon>Cytophagia</taxon>
        <taxon>Cytophagales</taxon>
        <taxon>Marivirgaceae</taxon>
        <taxon>Marivirga</taxon>
    </lineage>
</organism>
<sequence>MPQKYIFEPSPSLMKSGLFKALAKAFVIQKLHPNTQLFTASDTLKDFPGRSFLLHEIIQVNKKALKKILPDMKVNLSTRNFPMPVADLKKKLGIKDGGEYYIFACTLQDESKRLLLCKKIKNQ</sequence>
<feature type="domain" description="THUMP-like" evidence="1">
    <location>
        <begin position="49"/>
        <end position="119"/>
    </location>
</feature>
<dbReference type="InterPro" id="IPR054168">
    <property type="entry name" value="PG_1098_Fer"/>
</dbReference>
<dbReference type="Pfam" id="PF22013">
    <property type="entry name" value="PG_1098_Fer"/>
    <property type="match status" value="1"/>
</dbReference>
<dbReference type="Proteomes" id="UP000240608">
    <property type="component" value="Unassembled WGS sequence"/>
</dbReference>
<keyword evidence="3" id="KW-0489">Methyltransferase</keyword>
<keyword evidence="3" id="KW-0808">Transferase</keyword>
<protein>
    <submittedName>
        <fullName evidence="3">SAM-dependent methyltransferase</fullName>
    </submittedName>
</protein>
<reference evidence="3 4" key="1">
    <citation type="submission" date="2018-03" db="EMBL/GenBank/DDBJ databases">
        <title>Cross-interface Injection: A General Nanoliter Liquid Handling Method Applied to Single Cells Genome Amplification Automated Nanoliter Liquid Handling Applied to Single Cell Multiple Displacement Amplification.</title>
        <authorList>
            <person name="Yun J."/>
            <person name="Xu P."/>
            <person name="Xu J."/>
            <person name="Dai X."/>
            <person name="Wang Y."/>
            <person name="Zheng X."/>
            <person name="Cao C."/>
            <person name="Yi Q."/>
            <person name="Zhu Y."/>
            <person name="Wang L."/>
            <person name="Dong Z."/>
            <person name="Huang Y."/>
            <person name="Huang L."/>
            <person name="Du W."/>
        </authorList>
    </citation>
    <scope>NUCLEOTIDE SEQUENCE [LARGE SCALE GENOMIC DNA]</scope>
    <source>
        <strain evidence="3 4">Z-D1-2</strain>
    </source>
</reference>
<feature type="non-terminal residue" evidence="3">
    <location>
        <position position="1"/>
    </location>
</feature>
<name>A0A2T4DPS0_9BACT</name>
<dbReference type="GO" id="GO:0032259">
    <property type="term" value="P:methylation"/>
    <property type="evidence" value="ECO:0007669"/>
    <property type="project" value="UniProtKB-KW"/>
</dbReference>
<dbReference type="InterPro" id="IPR041497">
    <property type="entry name" value="Thump-like"/>
</dbReference>
<evidence type="ECO:0000313" key="4">
    <source>
        <dbReference type="Proteomes" id="UP000240608"/>
    </source>
</evidence>
<dbReference type="GO" id="GO:0008168">
    <property type="term" value="F:methyltransferase activity"/>
    <property type="evidence" value="ECO:0007669"/>
    <property type="project" value="UniProtKB-KW"/>
</dbReference>
<dbReference type="EMBL" id="PYVU01000085">
    <property type="protein sequence ID" value="PTB95797.1"/>
    <property type="molecule type" value="Genomic_DNA"/>
</dbReference>
<gene>
    <name evidence="3" type="ORF">C9994_10115</name>
</gene>
<evidence type="ECO:0000259" key="1">
    <source>
        <dbReference type="Pfam" id="PF18096"/>
    </source>
</evidence>
<feature type="domain" description="PG-1098 ferredoxin-like" evidence="2">
    <location>
        <begin position="5"/>
        <end position="48"/>
    </location>
</feature>
<comment type="caution">
    <text evidence="3">The sequence shown here is derived from an EMBL/GenBank/DDBJ whole genome shotgun (WGS) entry which is preliminary data.</text>
</comment>